<evidence type="ECO:0000313" key="2">
    <source>
        <dbReference type="Proteomes" id="UP000070168"/>
    </source>
</evidence>
<organism evidence="1 2">
    <name type="scientific">Penicillium patulum</name>
    <name type="common">Penicillium griseofulvum</name>
    <dbReference type="NCBI Taxonomy" id="5078"/>
    <lineage>
        <taxon>Eukaryota</taxon>
        <taxon>Fungi</taxon>
        <taxon>Dikarya</taxon>
        <taxon>Ascomycota</taxon>
        <taxon>Pezizomycotina</taxon>
        <taxon>Eurotiomycetes</taxon>
        <taxon>Eurotiomycetidae</taxon>
        <taxon>Eurotiales</taxon>
        <taxon>Aspergillaceae</taxon>
        <taxon>Penicillium</taxon>
    </lineage>
</organism>
<dbReference type="STRING" id="5078.A0A135LE01"/>
<dbReference type="AlphaFoldDB" id="A0A135LE01"/>
<protein>
    <submittedName>
        <fullName evidence="1">Uncharacterized protein</fullName>
    </submittedName>
</protein>
<sequence length="164" mass="18778">MSSNKYPSNEEVNRMDYEKRFLTAGACFKSTLYHEFRFLGLGDGLRSEILPVLHKLVRLLKAIFVLGKEMARTCPRCRTVRNRPKDHFLAEFERLCRERIMAPLLKAIADLETDQMAMEPKASVDFIVASDLDDIRPSTILLTNRPLPVDMTSGMPLQHTSPRP</sequence>
<comment type="caution">
    <text evidence="1">The sequence shown here is derived from an EMBL/GenBank/DDBJ whole genome shotgun (WGS) entry which is preliminary data.</text>
</comment>
<gene>
    <name evidence="1" type="ORF">PGRI_010620</name>
</gene>
<dbReference type="GeneID" id="63704075"/>
<accession>A0A135LE01</accession>
<proteinExistence type="predicted"/>
<evidence type="ECO:0000313" key="1">
    <source>
        <dbReference type="EMBL" id="KXG47192.1"/>
    </source>
</evidence>
<name>A0A135LE01_PENPA</name>
<dbReference type="RefSeq" id="XP_040645728.1">
    <property type="nucleotide sequence ID" value="XM_040788775.1"/>
</dbReference>
<keyword evidence="2" id="KW-1185">Reference proteome</keyword>
<reference evidence="1 2" key="1">
    <citation type="journal article" date="2016" name="BMC Genomics">
        <title>Genome sequencing and secondary metabolism of the postharvest pathogen Penicillium griseofulvum.</title>
        <authorList>
            <person name="Banani H."/>
            <person name="Marcet-Houben M."/>
            <person name="Ballester A.R."/>
            <person name="Abbruscato P."/>
            <person name="Gonzalez-Candelas L."/>
            <person name="Gabaldon T."/>
            <person name="Spadaro D."/>
        </authorList>
    </citation>
    <scope>NUCLEOTIDE SEQUENCE [LARGE SCALE GENOMIC DNA]</scope>
    <source>
        <strain evidence="1 2">PG3</strain>
    </source>
</reference>
<dbReference type="OrthoDB" id="4365539at2759"/>
<dbReference type="OMA" id="TACACFK"/>
<dbReference type="Proteomes" id="UP000070168">
    <property type="component" value="Unassembled WGS sequence"/>
</dbReference>
<dbReference type="EMBL" id="LHQR01000065">
    <property type="protein sequence ID" value="KXG47192.1"/>
    <property type="molecule type" value="Genomic_DNA"/>
</dbReference>